<feature type="compositionally biased region" description="Acidic residues" evidence="7">
    <location>
        <begin position="464"/>
        <end position="476"/>
    </location>
</feature>
<comment type="subcellular location">
    <subcellularLocation>
        <location evidence="2">Cytoplasm</location>
    </subcellularLocation>
    <subcellularLocation>
        <location evidence="1">Nucleus</location>
    </subcellularLocation>
</comment>
<comment type="caution">
    <text evidence="8">The sequence shown here is derived from an EMBL/GenBank/DDBJ whole genome shotgun (WGS) entry which is preliminary data.</text>
</comment>
<evidence type="ECO:0000313" key="8">
    <source>
        <dbReference type="EMBL" id="KAA0196970.1"/>
    </source>
</evidence>
<dbReference type="EMBL" id="LUCM01002697">
    <property type="protein sequence ID" value="KAA0196970.1"/>
    <property type="molecule type" value="Genomic_DNA"/>
</dbReference>
<keyword evidence="4" id="KW-0677">Repeat</keyword>
<evidence type="ECO:0008006" key="10">
    <source>
        <dbReference type="Google" id="ProtNLM"/>
    </source>
</evidence>
<protein>
    <recommendedName>
        <fullName evidence="10">C2H2-type domain-containing protein</fullName>
    </recommendedName>
</protein>
<dbReference type="GO" id="GO:0003727">
    <property type="term" value="F:single-stranded RNA binding"/>
    <property type="evidence" value="ECO:0007669"/>
    <property type="project" value="TreeGrafter"/>
</dbReference>
<reference evidence="8" key="1">
    <citation type="submission" date="2019-05" db="EMBL/GenBank/DDBJ databases">
        <title>Annotation for the trematode Fasciolopsis buski.</title>
        <authorList>
            <person name="Choi Y.-J."/>
        </authorList>
    </citation>
    <scope>NUCLEOTIDE SEQUENCE</scope>
    <source>
        <strain evidence="8">HT</strain>
        <tissue evidence="8">Whole worm</tissue>
    </source>
</reference>
<dbReference type="GO" id="GO:0071011">
    <property type="term" value="C:precatalytic spliceosome"/>
    <property type="evidence" value="ECO:0007669"/>
    <property type="project" value="TreeGrafter"/>
</dbReference>
<keyword evidence="9" id="KW-1185">Reference proteome</keyword>
<evidence type="ECO:0000256" key="4">
    <source>
        <dbReference type="ARBA" id="ARBA00022737"/>
    </source>
</evidence>
<accession>A0A8E0VPD2</accession>
<feature type="region of interest" description="Disordered" evidence="7">
    <location>
        <begin position="404"/>
        <end position="522"/>
    </location>
</feature>
<evidence type="ECO:0000313" key="9">
    <source>
        <dbReference type="Proteomes" id="UP000728185"/>
    </source>
</evidence>
<dbReference type="PANTHER" id="PTHR45762:SF21">
    <property type="entry name" value="ZINC FINGER RNA-BINDING PROTEIN"/>
    <property type="match status" value="1"/>
</dbReference>
<evidence type="ECO:0000256" key="1">
    <source>
        <dbReference type="ARBA" id="ARBA00004123"/>
    </source>
</evidence>
<gene>
    <name evidence="8" type="ORF">FBUS_06463</name>
</gene>
<dbReference type="GO" id="GO:0005737">
    <property type="term" value="C:cytoplasm"/>
    <property type="evidence" value="ECO:0007669"/>
    <property type="project" value="UniProtKB-SubCell"/>
</dbReference>
<dbReference type="PANTHER" id="PTHR45762">
    <property type="entry name" value="ZINC FINGER RNA-BINDING PROTEIN"/>
    <property type="match status" value="1"/>
</dbReference>
<dbReference type="OrthoDB" id="5877502at2759"/>
<keyword evidence="5" id="KW-0694">RNA-binding</keyword>
<proteinExistence type="predicted"/>
<name>A0A8E0VPD2_9TREM</name>
<dbReference type="GO" id="GO:0003725">
    <property type="term" value="F:double-stranded RNA binding"/>
    <property type="evidence" value="ECO:0007669"/>
    <property type="project" value="TreeGrafter"/>
</dbReference>
<dbReference type="AlphaFoldDB" id="A0A8E0VPD2"/>
<evidence type="ECO:0000256" key="5">
    <source>
        <dbReference type="ARBA" id="ARBA00022884"/>
    </source>
</evidence>
<evidence type="ECO:0000256" key="6">
    <source>
        <dbReference type="ARBA" id="ARBA00023242"/>
    </source>
</evidence>
<evidence type="ECO:0000256" key="3">
    <source>
        <dbReference type="ARBA" id="ARBA00022490"/>
    </source>
</evidence>
<keyword evidence="3" id="KW-0963">Cytoplasm</keyword>
<sequence length="549" mass="62091">MITYFEKLLTTIEQAQQNGNSSSNEDADEDIDGKAINESEVDEELSEPEADATVVGDMCCNPRAVMEQYFERYGEPGKWDWASWNNYLSWIARTNPQWYGIFLEYSQTLGIDWDEMYKCWRLSDAGQGDSNVSGVAHSAPGAFATDLSHIRLFPNVPSQSEDDDDGTNEWFCRTCKIQLDTQRAFTLHLRGVTHIQKALGEVQQRQQEQQQRFAGWPGYRSALLCKVNSPTYATLQAHLNGRRHRENVDIYYRTGEASMLKGKRGGHAKPTSRLQLLLDTCTQPLVGLGYVVERQFGDEDDCVYLCELCDERISRQTAIKHVCDVYHRVKYMKLHYPDMCAIVINDVSSREIRLKRIEFFARKIEDFEGRKRVKVKQLSTFDALRRIWRPLACEEAEKPKRRPLVRRKRPLLAPQRKTKTTPCPAKETVLKNSEISAAGNENLTKGGTSKGSQNLPNSEKSDGELEEGEITEDSSDDNNSFEASARPIQATRGGSCSVIVTGDSNEVADSGKPDQTDYPDSMDRALEECSLLPESILSLEPDADCLAYM</sequence>
<evidence type="ECO:0000256" key="7">
    <source>
        <dbReference type="SAM" id="MobiDB-lite"/>
    </source>
</evidence>
<organism evidence="8 9">
    <name type="scientific">Fasciolopsis buskii</name>
    <dbReference type="NCBI Taxonomy" id="27845"/>
    <lineage>
        <taxon>Eukaryota</taxon>
        <taxon>Metazoa</taxon>
        <taxon>Spiralia</taxon>
        <taxon>Lophotrochozoa</taxon>
        <taxon>Platyhelminthes</taxon>
        <taxon>Trematoda</taxon>
        <taxon>Digenea</taxon>
        <taxon>Plagiorchiida</taxon>
        <taxon>Echinostomata</taxon>
        <taxon>Echinostomatoidea</taxon>
        <taxon>Fasciolidae</taxon>
        <taxon>Fasciolopsis</taxon>
    </lineage>
</organism>
<feature type="compositionally biased region" description="Polar residues" evidence="7">
    <location>
        <begin position="430"/>
        <end position="458"/>
    </location>
</feature>
<evidence type="ECO:0000256" key="2">
    <source>
        <dbReference type="ARBA" id="ARBA00004496"/>
    </source>
</evidence>
<feature type="compositionally biased region" description="Basic and acidic residues" evidence="7">
    <location>
        <begin position="509"/>
        <end position="522"/>
    </location>
</feature>
<keyword evidence="6" id="KW-0539">Nucleus</keyword>
<dbReference type="Proteomes" id="UP000728185">
    <property type="component" value="Unassembled WGS sequence"/>
</dbReference>